<feature type="domain" description="RCK C-terminal" evidence="8">
    <location>
        <begin position="194"/>
        <end position="279"/>
    </location>
</feature>
<dbReference type="GO" id="GO:0008324">
    <property type="term" value="F:monoatomic cation transmembrane transporter activity"/>
    <property type="evidence" value="ECO:0007669"/>
    <property type="project" value="InterPro"/>
</dbReference>
<feature type="transmembrane region" description="Helical" evidence="7">
    <location>
        <begin position="168"/>
        <end position="193"/>
    </location>
</feature>
<organism evidence="9 10">
    <name type="scientific">Vibrio navarrensis</name>
    <dbReference type="NCBI Taxonomy" id="29495"/>
    <lineage>
        <taxon>Bacteria</taxon>
        <taxon>Pseudomonadati</taxon>
        <taxon>Pseudomonadota</taxon>
        <taxon>Gammaproteobacteria</taxon>
        <taxon>Vibrionales</taxon>
        <taxon>Vibrionaceae</taxon>
        <taxon>Vibrio</taxon>
    </lineage>
</organism>
<evidence type="ECO:0000256" key="2">
    <source>
        <dbReference type="ARBA" id="ARBA00022448"/>
    </source>
</evidence>
<evidence type="ECO:0000313" key="9">
    <source>
        <dbReference type="EMBL" id="KGK09393.1"/>
    </source>
</evidence>
<dbReference type="PANTHER" id="PTHR43652">
    <property type="entry name" value="BASIC AMINO ACID ANTIPORTER YFCC-RELATED"/>
    <property type="match status" value="1"/>
</dbReference>
<dbReference type="Proteomes" id="UP000029994">
    <property type="component" value="Unassembled WGS sequence"/>
</dbReference>
<dbReference type="Pfam" id="PF03600">
    <property type="entry name" value="CitMHS"/>
    <property type="match status" value="1"/>
</dbReference>
<dbReference type="RefSeq" id="WP_039430748.1">
    <property type="nucleotide sequence ID" value="NZ_CP051101.1"/>
</dbReference>
<dbReference type="eggNOG" id="COG0471">
    <property type="taxonomic scope" value="Bacteria"/>
</dbReference>
<feature type="transmembrane region" description="Helical" evidence="7">
    <location>
        <begin position="514"/>
        <end position="532"/>
    </location>
</feature>
<evidence type="ECO:0000256" key="4">
    <source>
        <dbReference type="ARBA" id="ARBA00022737"/>
    </source>
</evidence>
<comment type="subcellular location">
    <subcellularLocation>
        <location evidence="1">Membrane</location>
        <topology evidence="1">Multi-pass membrane protein</topology>
    </subcellularLocation>
</comment>
<feature type="domain" description="RCK C-terminal" evidence="8">
    <location>
        <begin position="280"/>
        <end position="364"/>
    </location>
</feature>
<evidence type="ECO:0000256" key="6">
    <source>
        <dbReference type="ARBA" id="ARBA00023136"/>
    </source>
</evidence>
<dbReference type="InterPro" id="IPR036721">
    <property type="entry name" value="RCK_C_sf"/>
</dbReference>
<dbReference type="AlphaFoldDB" id="A0A099MG34"/>
<feature type="transmembrane region" description="Helical" evidence="7">
    <location>
        <begin position="383"/>
        <end position="401"/>
    </location>
</feature>
<dbReference type="InterPro" id="IPR006037">
    <property type="entry name" value="RCK_C"/>
</dbReference>
<evidence type="ECO:0000256" key="5">
    <source>
        <dbReference type="ARBA" id="ARBA00022989"/>
    </source>
</evidence>
<dbReference type="Pfam" id="PF02080">
    <property type="entry name" value="TrkA_C"/>
    <property type="match status" value="2"/>
</dbReference>
<keyword evidence="10" id="KW-1185">Reference proteome</keyword>
<evidence type="ECO:0000259" key="8">
    <source>
        <dbReference type="PROSITE" id="PS51202"/>
    </source>
</evidence>
<keyword evidence="6 7" id="KW-0472">Membrane</keyword>
<feature type="transmembrane region" description="Helical" evidence="7">
    <location>
        <begin position="433"/>
        <end position="452"/>
    </location>
</feature>
<proteinExistence type="predicted"/>
<feature type="transmembrane region" description="Helical" evidence="7">
    <location>
        <begin position="552"/>
        <end position="572"/>
    </location>
</feature>
<evidence type="ECO:0000256" key="1">
    <source>
        <dbReference type="ARBA" id="ARBA00004141"/>
    </source>
</evidence>
<evidence type="ECO:0000256" key="7">
    <source>
        <dbReference type="SAM" id="Phobius"/>
    </source>
</evidence>
<name>A0A099MG34_9VIBR</name>
<dbReference type="Gene3D" id="3.30.70.1450">
    <property type="entry name" value="Regulator of K+ conductance, C-terminal domain"/>
    <property type="match status" value="2"/>
</dbReference>
<dbReference type="PANTHER" id="PTHR43652:SF2">
    <property type="entry name" value="BASIC AMINO ACID ANTIPORTER YFCC-RELATED"/>
    <property type="match status" value="1"/>
</dbReference>
<feature type="transmembrane region" description="Helical" evidence="7">
    <location>
        <begin position="129"/>
        <end position="148"/>
    </location>
</feature>
<evidence type="ECO:0000256" key="3">
    <source>
        <dbReference type="ARBA" id="ARBA00022692"/>
    </source>
</evidence>
<keyword evidence="4" id="KW-0677">Repeat</keyword>
<comment type="caution">
    <text evidence="9">The sequence shown here is derived from an EMBL/GenBank/DDBJ whole genome shotgun (WGS) entry which is preliminary data.</text>
</comment>
<sequence>MWEQGMVLAMLLGIITCLLVTKIKPSYIFAAAAFVAFMAGMSDLTTIAANFTNSSLLTLVLLILASTALEKTRLISWVSRNISEGRLATVIAKLGLSTALLSSFTNNTAVVVSLIGAVKRNQQHAPSKLLIPLSYAAIFGGTLTLIGTSTNLIINSFVEDAGLPSMSFFAPTLIGLAVLLGGVLVLIPLSYLLPDYDEQGQDDLPYFLEARVEPGSPLVGRSVTENNLRALRKLFLAEVIRNGETVSSVGPDFVLQAKDRLLFCGDVDSVSTLQEIPGLTLFGQQHLNGQNFVEVVVSSSASFCNKTLKSSRFRDRFDAVVVAIRRGHERLEGGLGNISLAAGDTLVLVPGKRFEAERQAHRKEFVLVNDLDSSARLDSHKSTLVLLGFVAVIAAALLNLVPIIKGLAIYLLALLLCGIVQISELRRRFPLDIVVIVGSALSIAQLMISSGFSARMGGMFIEAFNGWGVFGALVATYMMTLILTELVTNNAAAALAFPIGYSMALGYGVDPMPFIMAVLFGASASFISPYGYQTNLLVYSVGNYRLSDYLKIGVPVSLVYSTLVLTFIPIFFPF</sequence>
<dbReference type="STRING" id="29495.EA26_19550"/>
<evidence type="ECO:0000313" key="10">
    <source>
        <dbReference type="Proteomes" id="UP000029994"/>
    </source>
</evidence>
<dbReference type="GeneID" id="43685273"/>
<gene>
    <name evidence="9" type="ORF">EA26_19550</name>
</gene>
<feature type="transmembrane region" description="Helical" evidence="7">
    <location>
        <begin position="54"/>
        <end position="70"/>
    </location>
</feature>
<protein>
    <submittedName>
        <fullName evidence="9">Potassium transporter TrkA</fullName>
    </submittedName>
</protein>
<accession>A0A099MG34</accession>
<dbReference type="GO" id="GO:0005886">
    <property type="term" value="C:plasma membrane"/>
    <property type="evidence" value="ECO:0007669"/>
    <property type="project" value="TreeGrafter"/>
</dbReference>
<dbReference type="eggNOG" id="COG0569">
    <property type="taxonomic scope" value="Bacteria"/>
</dbReference>
<feature type="transmembrane region" description="Helical" evidence="7">
    <location>
        <begin position="464"/>
        <end position="484"/>
    </location>
</feature>
<dbReference type="InterPro" id="IPR004680">
    <property type="entry name" value="Cit_transptr-like_dom"/>
</dbReference>
<keyword evidence="3 7" id="KW-0812">Transmembrane</keyword>
<dbReference type="InterPro" id="IPR051679">
    <property type="entry name" value="DASS-Related_Transporters"/>
</dbReference>
<dbReference type="SUPFAM" id="SSF116726">
    <property type="entry name" value="TrkA C-terminal domain-like"/>
    <property type="match status" value="2"/>
</dbReference>
<dbReference type="PROSITE" id="PS51202">
    <property type="entry name" value="RCK_C"/>
    <property type="match status" value="2"/>
</dbReference>
<reference evidence="9 10" key="1">
    <citation type="submission" date="2014-04" db="EMBL/GenBank/DDBJ databases">
        <title>Genome sequencing of Vibrio navarrensis strains.</title>
        <authorList>
            <person name="Gladney L.M."/>
            <person name="Katz L.S."/>
            <person name="Marino-Ramirez L."/>
            <person name="Jordan I.K."/>
        </authorList>
    </citation>
    <scope>NUCLEOTIDE SEQUENCE [LARGE SCALE GENOMIC DNA]</scope>
    <source>
        <strain evidence="9 10">ATCC 51183</strain>
    </source>
</reference>
<feature type="transmembrane region" description="Helical" evidence="7">
    <location>
        <begin position="6"/>
        <end position="21"/>
    </location>
</feature>
<keyword evidence="5 7" id="KW-1133">Transmembrane helix</keyword>
<dbReference type="EMBL" id="JMCG01000002">
    <property type="protein sequence ID" value="KGK09393.1"/>
    <property type="molecule type" value="Genomic_DNA"/>
</dbReference>
<dbReference type="GO" id="GO:0006813">
    <property type="term" value="P:potassium ion transport"/>
    <property type="evidence" value="ECO:0007669"/>
    <property type="project" value="InterPro"/>
</dbReference>
<keyword evidence="2" id="KW-0813">Transport</keyword>